<dbReference type="GO" id="GO:0003924">
    <property type="term" value="F:GTPase activity"/>
    <property type="evidence" value="ECO:0007669"/>
    <property type="project" value="InterPro"/>
</dbReference>
<keyword evidence="8" id="KW-0251">Elongation factor</keyword>
<dbReference type="GO" id="GO:0043022">
    <property type="term" value="F:ribosome binding"/>
    <property type="evidence" value="ECO:0007669"/>
    <property type="project" value="TreeGrafter"/>
</dbReference>
<evidence type="ECO:0000256" key="2">
    <source>
        <dbReference type="ARBA" id="ARBA00022741"/>
    </source>
</evidence>
<organism evidence="8">
    <name type="scientific">Cacopsylla melanoneura</name>
    <dbReference type="NCBI Taxonomy" id="428564"/>
    <lineage>
        <taxon>Eukaryota</taxon>
        <taxon>Metazoa</taxon>
        <taxon>Ecdysozoa</taxon>
        <taxon>Arthropoda</taxon>
        <taxon>Hexapoda</taxon>
        <taxon>Insecta</taxon>
        <taxon>Pterygota</taxon>
        <taxon>Neoptera</taxon>
        <taxon>Paraneoptera</taxon>
        <taxon>Hemiptera</taxon>
        <taxon>Sternorrhyncha</taxon>
        <taxon>Psylloidea</taxon>
        <taxon>Psyllidae</taxon>
        <taxon>Psyllinae</taxon>
        <taxon>Cacopsylla</taxon>
    </lineage>
</organism>
<dbReference type="InterPro" id="IPR056752">
    <property type="entry name" value="EFL1"/>
</dbReference>
<dbReference type="InterPro" id="IPR009000">
    <property type="entry name" value="Transl_B-barrel_sf"/>
</dbReference>
<dbReference type="PANTHER" id="PTHR42908">
    <property type="entry name" value="TRANSLATION ELONGATION FACTOR-RELATED"/>
    <property type="match status" value="1"/>
</dbReference>
<dbReference type="SUPFAM" id="SSF52540">
    <property type="entry name" value="P-loop containing nucleoside triphosphate hydrolases"/>
    <property type="match status" value="1"/>
</dbReference>
<dbReference type="PANTHER" id="PTHR42908:SF3">
    <property type="entry name" value="ELONGATION FACTOR-LIKE GTPASE 1"/>
    <property type="match status" value="1"/>
</dbReference>
<dbReference type="PROSITE" id="PS51722">
    <property type="entry name" value="G_TR_2"/>
    <property type="match status" value="1"/>
</dbReference>
<evidence type="ECO:0000259" key="7">
    <source>
        <dbReference type="PROSITE" id="PS51722"/>
    </source>
</evidence>
<evidence type="ECO:0000256" key="6">
    <source>
        <dbReference type="SAM" id="MobiDB-lite"/>
    </source>
</evidence>
<dbReference type="CDD" id="cd04096">
    <property type="entry name" value="eEF2_snRNP_like_C"/>
    <property type="match status" value="1"/>
</dbReference>
<evidence type="ECO:0000313" key="8">
    <source>
        <dbReference type="EMBL" id="CAG6727393.1"/>
    </source>
</evidence>
<dbReference type="GO" id="GO:1990904">
    <property type="term" value="C:ribonucleoprotein complex"/>
    <property type="evidence" value="ECO:0007669"/>
    <property type="project" value="TreeGrafter"/>
</dbReference>
<dbReference type="AlphaFoldDB" id="A0A8D9DQZ0"/>
<accession>A0A8D9DQZ0</accession>
<dbReference type="SUPFAM" id="SSF54980">
    <property type="entry name" value="EF-G C-terminal domain-like"/>
    <property type="match status" value="2"/>
</dbReference>
<dbReference type="GO" id="GO:0005525">
    <property type="term" value="F:GTP binding"/>
    <property type="evidence" value="ECO:0007669"/>
    <property type="project" value="UniProtKB-KW"/>
</dbReference>
<dbReference type="FunFam" id="3.30.70.870:FF:000002">
    <property type="entry name" value="Translation elongation factor 2"/>
    <property type="match status" value="1"/>
</dbReference>
<dbReference type="PRINTS" id="PR00315">
    <property type="entry name" value="ELONGATNFCT"/>
</dbReference>
<dbReference type="Pfam" id="PF00009">
    <property type="entry name" value="GTP_EFTU"/>
    <property type="match status" value="1"/>
</dbReference>
<dbReference type="InterPro" id="IPR005225">
    <property type="entry name" value="Small_GTP-bd"/>
</dbReference>
<feature type="compositionally biased region" description="Basic and acidic residues" evidence="6">
    <location>
        <begin position="458"/>
        <end position="483"/>
    </location>
</feature>
<dbReference type="InterPro" id="IPR004161">
    <property type="entry name" value="EFTu-like_2"/>
</dbReference>
<dbReference type="InterPro" id="IPR014721">
    <property type="entry name" value="Ribsml_uS5_D2-typ_fold_subgr"/>
</dbReference>
<feature type="compositionally biased region" description="Polar residues" evidence="6">
    <location>
        <begin position="501"/>
        <end position="510"/>
    </location>
</feature>
<dbReference type="SMART" id="SM00838">
    <property type="entry name" value="EFG_C"/>
    <property type="match status" value="1"/>
</dbReference>
<dbReference type="SUPFAM" id="SSF50447">
    <property type="entry name" value="Translation proteins"/>
    <property type="match status" value="1"/>
</dbReference>
<dbReference type="Gene3D" id="3.30.70.240">
    <property type="match status" value="1"/>
</dbReference>
<keyword evidence="4" id="KW-0342">GTP-binding</keyword>
<evidence type="ECO:0000256" key="3">
    <source>
        <dbReference type="ARBA" id="ARBA00022801"/>
    </source>
</evidence>
<dbReference type="InterPro" id="IPR000640">
    <property type="entry name" value="EFG_V-like"/>
</dbReference>
<dbReference type="InterPro" id="IPR035647">
    <property type="entry name" value="EFG_III/V"/>
</dbReference>
<dbReference type="CDD" id="cd01681">
    <property type="entry name" value="aeEF2_snRNP_like_IV"/>
    <property type="match status" value="1"/>
</dbReference>
<reference evidence="8" key="1">
    <citation type="submission" date="2021-05" db="EMBL/GenBank/DDBJ databases">
        <authorList>
            <person name="Alioto T."/>
            <person name="Alioto T."/>
            <person name="Gomez Garrido J."/>
        </authorList>
    </citation>
    <scope>NUCLEOTIDE SEQUENCE</scope>
</reference>
<keyword evidence="3" id="KW-0378">Hydrolase</keyword>
<dbReference type="Pfam" id="PF00679">
    <property type="entry name" value="EFG_C"/>
    <property type="match status" value="1"/>
</dbReference>
<dbReference type="CDD" id="cd16268">
    <property type="entry name" value="EF2_II"/>
    <property type="match status" value="1"/>
</dbReference>
<dbReference type="Gene3D" id="2.40.30.10">
    <property type="entry name" value="Translation factors"/>
    <property type="match status" value="1"/>
</dbReference>
<name>A0A8D9DQZ0_9HEMI</name>
<feature type="compositionally biased region" description="Low complexity" evidence="6">
    <location>
        <begin position="484"/>
        <end position="500"/>
    </location>
</feature>
<dbReference type="InterPro" id="IPR020568">
    <property type="entry name" value="Ribosomal_Su5_D2-typ_SF"/>
</dbReference>
<dbReference type="SUPFAM" id="SSF54211">
    <property type="entry name" value="Ribosomal protein S5 domain 2-like"/>
    <property type="match status" value="1"/>
</dbReference>
<evidence type="ECO:0000256" key="1">
    <source>
        <dbReference type="ARBA" id="ARBA00022517"/>
    </source>
</evidence>
<dbReference type="EMBL" id="HBUF01055722">
    <property type="protein sequence ID" value="CAG6623796.1"/>
    <property type="molecule type" value="Transcribed_RNA"/>
</dbReference>
<protein>
    <recommendedName>
        <fullName evidence="5">Elongation factor-like 1</fullName>
    </recommendedName>
</protein>
<evidence type="ECO:0000256" key="4">
    <source>
        <dbReference type="ARBA" id="ARBA00023134"/>
    </source>
</evidence>
<dbReference type="GO" id="GO:0005829">
    <property type="term" value="C:cytosol"/>
    <property type="evidence" value="ECO:0007669"/>
    <property type="project" value="TreeGrafter"/>
</dbReference>
<feature type="region of interest" description="Disordered" evidence="6">
    <location>
        <begin position="458"/>
        <end position="526"/>
    </location>
</feature>
<dbReference type="Gene3D" id="3.40.50.300">
    <property type="entry name" value="P-loop containing nucleotide triphosphate hydrolases"/>
    <property type="match status" value="1"/>
</dbReference>
<dbReference type="NCBIfam" id="TIGR00231">
    <property type="entry name" value="small_GTP"/>
    <property type="match status" value="1"/>
</dbReference>
<keyword evidence="1" id="KW-0690">Ribosome biogenesis</keyword>
<dbReference type="CDD" id="cd01885">
    <property type="entry name" value="EF2"/>
    <property type="match status" value="1"/>
</dbReference>
<dbReference type="EMBL" id="HBUF01373935">
    <property type="protein sequence ID" value="CAG6727393.1"/>
    <property type="molecule type" value="Transcribed_RNA"/>
</dbReference>
<dbReference type="CDD" id="cd16261">
    <property type="entry name" value="EF2_snRNP_III"/>
    <property type="match status" value="1"/>
</dbReference>
<dbReference type="GO" id="GO:0003746">
    <property type="term" value="F:translation elongation factor activity"/>
    <property type="evidence" value="ECO:0007669"/>
    <property type="project" value="UniProtKB-KW"/>
</dbReference>
<dbReference type="FunFam" id="3.30.70.240:FF:000006">
    <property type="entry name" value="Elongation factor like GTPase 1"/>
    <property type="match status" value="1"/>
</dbReference>
<dbReference type="InterPro" id="IPR027417">
    <property type="entry name" value="P-loop_NTPase"/>
</dbReference>
<proteinExistence type="predicted"/>
<keyword evidence="2" id="KW-0547">Nucleotide-binding</keyword>
<dbReference type="GO" id="GO:0042256">
    <property type="term" value="P:cytosolic ribosome assembly"/>
    <property type="evidence" value="ECO:0007669"/>
    <property type="project" value="TreeGrafter"/>
</dbReference>
<dbReference type="Pfam" id="PF25118">
    <property type="entry name" value="EFL1"/>
    <property type="match status" value="1"/>
</dbReference>
<dbReference type="Gene3D" id="3.30.230.10">
    <property type="match status" value="1"/>
</dbReference>
<dbReference type="FunFam" id="3.40.50.300:FF:000732">
    <property type="entry name" value="Elongation factor like GTPase 1"/>
    <property type="match status" value="1"/>
</dbReference>
<dbReference type="Gene3D" id="3.30.70.870">
    <property type="entry name" value="Elongation Factor G (Translational Gtpase), domain 3"/>
    <property type="match status" value="1"/>
</dbReference>
<evidence type="ECO:0000256" key="5">
    <source>
        <dbReference type="ARBA" id="ARBA00081809"/>
    </source>
</evidence>
<dbReference type="Pfam" id="PF03144">
    <property type="entry name" value="GTP_EFTU_D2"/>
    <property type="match status" value="1"/>
</dbReference>
<dbReference type="InterPro" id="IPR000795">
    <property type="entry name" value="T_Tr_GTP-bd_dom"/>
</dbReference>
<sequence>MAIKHVSIDQLSCLQYNADNIRNICILAHVDHGKTTLADCLISSNGIISSKMAGKLRYMDSRKDEQERGITMKSSSISLYYKSENSGSAKIYSEEVTHSESVSRGSQSNEYLINLIDSPGHVDFSSEVSTAVRLCDGAIIVVDCVEGVCAQTQVALRQAWLERIQPILVLNKIDRLILEMKLSPLDIYVHLSQLLEQVNAVMGELFASTVMTETADKTRQSDETKTSSDTQALYTDWATGLEDADDSDLYFSPDRGNVVFASAYDGWGFTLDDFVRLYSARLGIREPILRKTLWGDYYLNMKAKRIMKGAQEKAKTPLFVELVLKNVHALYETVAVRKDKEKLVKIVDSLGVKLTLRDLRHTDSRVQIQAVMSQWLPLSSAVLRMIVTHCPAPNKLSSTKVEKLLSTSHVPYAKLPPESKHLKTAFLECSPGGQGPGDLAVPLIVFVSKMFPVDRKQLPENRTRPLTREEMTARREAAKERLAAKAQLATSQESHSSSPSDPIQTNSNNPIEPGTPDQADDEQPTVQEPEDAFIAFARVYSGTVKKGDTVYVLGPKHNPSDLVDRLGTAEQEHSLAQELEGNTLKDLKQGCHVTRVTLNRLYMLMGRELCELDQVPAGNMLGIGGLEEHVLKSATLSSCVACPSFSELHLMATPILRVALEPVHPGDLATLVRGLRLLNQADACVEVVLQESGEHVLVTAGEVHLQRCLDDLRERYAKVEISVSEPIVPFRETIITPPLVDMTNESIVIENKDEESPEDHQWVCVHTQDNSYRFRIQAVPLPEKLVQVLDRNMNILKQCHTDTGATRKTSNIEHSLTALSISEVKQQACSSHVEEWNIVKDMLRIRTELRSILRDEPVDCLTETDIDRIVSFGPKYCGPNILINCLPDLDHCVWPDSSSSNPHSSSCKDDRLEQWSTVINGFQMASLAGPLCEEPMMGVGFKLLEWSRNEAPAAVNNTFHGPISGQIMATVKEGCRKAFQTQPQRLMVAMYTCNIQVSSEVLGKLYAVLGRRHGRIVYGDVTQGSDTFTVQAYLPVVESFSFAPEIRKSTSGLASPQLVFSHWEVIPIDPYWEPRTEEEYLHFGDKADSENRARKYMDNVRRRKGLRVQEKLVAHAEKQRTVKRNK</sequence>
<keyword evidence="8" id="KW-0648">Protein biosynthesis</keyword>
<feature type="domain" description="Tr-type G" evidence="7">
    <location>
        <begin position="19"/>
        <end position="288"/>
    </location>
</feature>
<dbReference type="EMBL" id="HBUF01055723">
    <property type="protein sequence ID" value="CAG6623797.1"/>
    <property type="molecule type" value="Transcribed_RNA"/>
</dbReference>